<comment type="caution">
    <text evidence="1">The sequence shown here is derived from an EMBL/GenBank/DDBJ whole genome shotgun (WGS) entry which is preliminary data.</text>
</comment>
<dbReference type="EMBL" id="MWPV01000001">
    <property type="protein sequence ID" value="OUL59278.1"/>
    <property type="molecule type" value="Genomic_DNA"/>
</dbReference>
<protein>
    <submittedName>
        <fullName evidence="1">Uncharacterized protein</fullName>
    </submittedName>
</protein>
<gene>
    <name evidence="1" type="ORF">B1199_03135</name>
</gene>
<accession>A0A244CUK2</accession>
<reference evidence="1 2" key="1">
    <citation type="submission" date="2017-02" db="EMBL/GenBank/DDBJ databases">
        <title>Pseudoalteromonas ulvae TC14 Genome.</title>
        <authorList>
            <person name="Molmeret M."/>
        </authorList>
    </citation>
    <scope>NUCLEOTIDE SEQUENCE [LARGE SCALE GENOMIC DNA]</scope>
    <source>
        <strain evidence="1">TC14</strain>
    </source>
</reference>
<dbReference type="AlphaFoldDB" id="A0A244CUK2"/>
<sequence length="91" mass="10139">MIEQSSVPVKKEPNRYSAIVCQQLKGKIKGKDLFAKVYGREGTPSEVQTFVNRLNPNRSNPGADIIGELVERLPHLHDVTLAEFFGLDKSS</sequence>
<organism evidence="1 2">
    <name type="scientific">Pseudoalteromonas ulvae</name>
    <dbReference type="NCBI Taxonomy" id="107327"/>
    <lineage>
        <taxon>Bacteria</taxon>
        <taxon>Pseudomonadati</taxon>
        <taxon>Pseudomonadota</taxon>
        <taxon>Gammaproteobacteria</taxon>
        <taxon>Alteromonadales</taxon>
        <taxon>Pseudoalteromonadaceae</taxon>
        <taxon>Pseudoalteromonas</taxon>
    </lineage>
</organism>
<name>A0A244CUK2_PSEDV</name>
<evidence type="ECO:0000313" key="2">
    <source>
        <dbReference type="Proteomes" id="UP000194841"/>
    </source>
</evidence>
<dbReference type="RefSeq" id="WP_086742671.1">
    <property type="nucleotide sequence ID" value="NZ_MWPV01000001.1"/>
</dbReference>
<proteinExistence type="predicted"/>
<evidence type="ECO:0000313" key="1">
    <source>
        <dbReference type="EMBL" id="OUL59278.1"/>
    </source>
</evidence>
<keyword evidence="2" id="KW-1185">Reference proteome</keyword>
<dbReference type="Proteomes" id="UP000194841">
    <property type="component" value="Unassembled WGS sequence"/>
</dbReference>
<dbReference type="OrthoDB" id="7068639at2"/>